<organism evidence="1 2">
    <name type="scientific">Friedmanniella luteola</name>
    <dbReference type="NCBI Taxonomy" id="546871"/>
    <lineage>
        <taxon>Bacteria</taxon>
        <taxon>Bacillati</taxon>
        <taxon>Actinomycetota</taxon>
        <taxon>Actinomycetes</taxon>
        <taxon>Propionibacteriales</taxon>
        <taxon>Nocardioidaceae</taxon>
        <taxon>Friedmanniella</taxon>
    </lineage>
</organism>
<accession>A0A1H1QEK4</accession>
<proteinExistence type="predicted"/>
<keyword evidence="2" id="KW-1185">Reference proteome</keyword>
<evidence type="ECO:0000313" key="2">
    <source>
        <dbReference type="Proteomes" id="UP000199092"/>
    </source>
</evidence>
<gene>
    <name evidence="1" type="ORF">SAMN04488543_1301</name>
</gene>
<evidence type="ECO:0000313" key="1">
    <source>
        <dbReference type="EMBL" id="SDS21855.1"/>
    </source>
</evidence>
<protein>
    <submittedName>
        <fullName evidence="1">Uncharacterized protein</fullName>
    </submittedName>
</protein>
<name>A0A1H1QEK4_9ACTN</name>
<reference evidence="1 2" key="1">
    <citation type="submission" date="2016-10" db="EMBL/GenBank/DDBJ databases">
        <authorList>
            <person name="de Groot N.N."/>
        </authorList>
    </citation>
    <scope>NUCLEOTIDE SEQUENCE [LARGE SCALE GENOMIC DNA]</scope>
    <source>
        <strain evidence="1 2">DSM 21741</strain>
    </source>
</reference>
<dbReference type="AlphaFoldDB" id="A0A1H1QEK4"/>
<dbReference type="EMBL" id="LT629749">
    <property type="protein sequence ID" value="SDS21855.1"/>
    <property type="molecule type" value="Genomic_DNA"/>
</dbReference>
<dbReference type="Proteomes" id="UP000199092">
    <property type="component" value="Chromosome I"/>
</dbReference>
<sequence length="128" mass="13939">MNAARRAAYQLVEEGAAEVAHSKVGSEGLHVANYLILVRPGLHVDDEALRLAAIGRTSFPGALEEQRHQSVGRTEGTVVLAAEAAELARQVQVELLRPDQAAAAEQRLTVALEELRLLRSRLRRQKGT</sequence>